<dbReference type="PANTHER" id="PTHR36435">
    <property type="entry name" value="SLR1288 PROTEIN"/>
    <property type="match status" value="1"/>
</dbReference>
<evidence type="ECO:0000313" key="4">
    <source>
        <dbReference type="EMBL" id="MFD1466436.1"/>
    </source>
</evidence>
<keyword evidence="5" id="KW-1185">Reference proteome</keyword>
<feature type="transmembrane region" description="Helical" evidence="2">
    <location>
        <begin position="12"/>
        <end position="31"/>
    </location>
</feature>
<keyword evidence="2" id="KW-1133">Transmembrane helix</keyword>
<comment type="similarity">
    <text evidence="1">Belongs to the UPF0177 family.</text>
</comment>
<reference evidence="5" key="1">
    <citation type="journal article" date="2019" name="Int. J. Syst. Evol. Microbiol.">
        <title>The Global Catalogue of Microorganisms (GCM) 10K type strain sequencing project: providing services to taxonomists for standard genome sequencing and annotation.</title>
        <authorList>
            <consortium name="The Broad Institute Genomics Platform"/>
            <consortium name="The Broad Institute Genome Sequencing Center for Infectious Disease"/>
            <person name="Wu L."/>
            <person name="Ma J."/>
        </authorList>
    </citation>
    <scope>NUCLEOTIDE SEQUENCE [LARGE SCALE GENOMIC DNA]</scope>
    <source>
        <strain evidence="5">CCM 8951</strain>
    </source>
</reference>
<evidence type="ECO:0000256" key="2">
    <source>
        <dbReference type="SAM" id="Phobius"/>
    </source>
</evidence>
<feature type="transmembrane region" description="Helical" evidence="2">
    <location>
        <begin position="121"/>
        <end position="140"/>
    </location>
</feature>
<feature type="transmembrane region" description="Helical" evidence="2">
    <location>
        <begin position="37"/>
        <end position="57"/>
    </location>
</feature>
<feature type="domain" description="CAAX prenyl protease 2/Lysostaphin resistance protein A-like" evidence="3">
    <location>
        <begin position="124"/>
        <end position="208"/>
    </location>
</feature>
<feature type="transmembrane region" description="Helical" evidence="2">
    <location>
        <begin position="152"/>
        <end position="169"/>
    </location>
</feature>
<dbReference type="PANTHER" id="PTHR36435:SF6">
    <property type="entry name" value="ABORTIVE INFECTION PROTEIN"/>
    <property type="match status" value="1"/>
</dbReference>
<organism evidence="4 5">
    <name type="scientific">Lapidilactobacillus mulanensis</name>
    <dbReference type="NCBI Taxonomy" id="2485999"/>
    <lineage>
        <taxon>Bacteria</taxon>
        <taxon>Bacillati</taxon>
        <taxon>Bacillota</taxon>
        <taxon>Bacilli</taxon>
        <taxon>Lactobacillales</taxon>
        <taxon>Lactobacillaceae</taxon>
        <taxon>Lapidilactobacillus</taxon>
    </lineage>
</organism>
<feature type="transmembrane region" description="Helical" evidence="2">
    <location>
        <begin position="175"/>
        <end position="190"/>
    </location>
</feature>
<evidence type="ECO:0000313" key="5">
    <source>
        <dbReference type="Proteomes" id="UP001597244"/>
    </source>
</evidence>
<dbReference type="Proteomes" id="UP001597244">
    <property type="component" value="Unassembled WGS sequence"/>
</dbReference>
<proteinExistence type="inferred from homology"/>
<comment type="caution">
    <text evidence="4">The sequence shown here is derived from an EMBL/GenBank/DDBJ whole genome shotgun (WGS) entry which is preliminary data.</text>
</comment>
<feature type="transmembrane region" description="Helical" evidence="2">
    <location>
        <begin position="197"/>
        <end position="217"/>
    </location>
</feature>
<evidence type="ECO:0000259" key="3">
    <source>
        <dbReference type="Pfam" id="PF02517"/>
    </source>
</evidence>
<dbReference type="InterPro" id="IPR003675">
    <property type="entry name" value="Rce1/LyrA-like_dom"/>
</dbReference>
<evidence type="ECO:0000256" key="1">
    <source>
        <dbReference type="ARBA" id="ARBA00009067"/>
    </source>
</evidence>
<accession>A0ABW4DTC5</accession>
<name>A0ABW4DTC5_9LACO</name>
<dbReference type="InterPro" id="IPR052710">
    <property type="entry name" value="CAAX_protease"/>
</dbReference>
<sequence length="218" mass="23603">MNKKTALSKIGTIIVCYLIVLILPDLILQLFKIKGATAINVQVLLTAIGAAALIWLDRKGDKKLEIAPDKKLSIADKTLYGVGGMILLYATEIVGSVLIILLFGQPNPSQNTQQILEIVKIAPAFIIYGVVLAPIMEEVVFRKNIYGVGRKLINPLGAALVSALLFGLAHNDNNFLIVYAGIGLALCWLYKRTNSIVVNIIAHGLFNGITMALALLIR</sequence>
<keyword evidence="2" id="KW-0472">Membrane</keyword>
<keyword evidence="2" id="KW-0812">Transmembrane</keyword>
<protein>
    <submittedName>
        <fullName evidence="4">CPBP family intramembrane glutamic endopeptidase</fullName>
        <ecNumber evidence="4">3.4.-.-</ecNumber>
    </submittedName>
</protein>
<dbReference type="GO" id="GO:0016787">
    <property type="term" value="F:hydrolase activity"/>
    <property type="evidence" value="ECO:0007669"/>
    <property type="project" value="UniProtKB-KW"/>
</dbReference>
<feature type="transmembrane region" description="Helical" evidence="2">
    <location>
        <begin position="78"/>
        <end position="101"/>
    </location>
</feature>
<keyword evidence="4" id="KW-0378">Hydrolase</keyword>
<dbReference type="Pfam" id="PF02517">
    <property type="entry name" value="Rce1-like"/>
    <property type="match status" value="1"/>
</dbReference>
<gene>
    <name evidence="4" type="ORF">ACFQ4L_10225</name>
</gene>
<dbReference type="EC" id="3.4.-.-" evidence="4"/>
<dbReference type="RefSeq" id="WP_125577661.1">
    <property type="nucleotide sequence ID" value="NZ_JBHTOF010000102.1"/>
</dbReference>
<dbReference type="EMBL" id="JBHTOF010000102">
    <property type="protein sequence ID" value="MFD1466436.1"/>
    <property type="molecule type" value="Genomic_DNA"/>
</dbReference>